<dbReference type="RefSeq" id="WP_146434598.1">
    <property type="nucleotide sequence ID" value="NZ_VIGV01000004.1"/>
</dbReference>
<proteinExistence type="predicted"/>
<comment type="caution">
    <text evidence="1">The sequence shown here is derived from an EMBL/GenBank/DDBJ whole genome shotgun (WGS) entry which is preliminary data.</text>
</comment>
<dbReference type="EMBL" id="VIGV01000004">
    <property type="protein sequence ID" value="TWS23177.1"/>
    <property type="molecule type" value="Genomic_DNA"/>
</dbReference>
<evidence type="ECO:0000313" key="1">
    <source>
        <dbReference type="EMBL" id="TWS23177.1"/>
    </source>
</evidence>
<dbReference type="Proteomes" id="UP000319792">
    <property type="component" value="Unassembled WGS sequence"/>
</dbReference>
<protein>
    <submittedName>
        <fullName evidence="1">Uncharacterized protein</fullName>
    </submittedName>
</protein>
<organism evidence="1 2">
    <name type="scientific">Tsukamurella sputi</name>
    <dbReference type="NCBI Taxonomy" id="2591848"/>
    <lineage>
        <taxon>Bacteria</taxon>
        <taxon>Bacillati</taxon>
        <taxon>Actinomycetota</taxon>
        <taxon>Actinomycetes</taxon>
        <taxon>Mycobacteriales</taxon>
        <taxon>Tsukamurellaceae</taxon>
        <taxon>Tsukamurella</taxon>
    </lineage>
</organism>
<gene>
    <name evidence="1" type="ORF">FK268_12720</name>
</gene>
<evidence type="ECO:0000313" key="2">
    <source>
        <dbReference type="Proteomes" id="UP000319792"/>
    </source>
</evidence>
<reference evidence="1 2" key="1">
    <citation type="submission" date="2019-08" db="EMBL/GenBank/DDBJ databases">
        <title>Tsukamurella conjunctivitidis sp. nov., Tsukamurella assacharolytica sp. nov. and Tsukamurella sputae sp. nov. isolated from patients with conjunctivitis, bacteraemia (lymphoma) and respiratory infection (sputum) in Hong Kong.</title>
        <authorList>
            <person name="Fok K.M.N."/>
            <person name="Fong J.Y.H."/>
        </authorList>
    </citation>
    <scope>NUCLEOTIDE SEQUENCE [LARGE SCALE GENOMIC DNA]</scope>
    <source>
        <strain evidence="1 2">HKU70</strain>
    </source>
</reference>
<accession>A0A5C5RJR3</accession>
<name>A0A5C5RJR3_9ACTN</name>
<dbReference type="AlphaFoldDB" id="A0A5C5RJR3"/>
<keyword evidence="2" id="KW-1185">Reference proteome</keyword>
<sequence>MTALPPFPVDPGTLDAIEEALRYSVSDERAAATATTDDITEAEIAGHALTLDDVLQQAADRHVDLTNVDRERPVVDVPPLYSRDVVILALITEVRRLRELAERLLPRARA</sequence>